<evidence type="ECO:0000313" key="2">
    <source>
        <dbReference type="Proteomes" id="UP001141806"/>
    </source>
</evidence>
<gene>
    <name evidence="1" type="ORF">NE237_007377</name>
</gene>
<name>A0A9Q0QW65_9MAGN</name>
<accession>A0A9Q0QW65</accession>
<sequence>MLDVSRARHDLLISYLSPSPRAVSTDYTVAQCITVLEGMPDLDKDLYMKAVMKMVDNPQWREDGHQMGHYVCDCGNLHTLRKLLLCQISISGAHLEDLILQVDEEELFIIFGSFMGNPMQGAMDCLERSKCFFHGSIRDLLPASCFHKVSSTQLLLPHFSCHLSSYLLLVSVRQSVACKQRR</sequence>
<dbReference type="Proteomes" id="UP001141806">
    <property type="component" value="Unassembled WGS sequence"/>
</dbReference>
<protein>
    <submittedName>
        <fullName evidence="1">Uncharacterized protein</fullName>
    </submittedName>
</protein>
<dbReference type="EMBL" id="JAMYWD010000004">
    <property type="protein sequence ID" value="KAJ4974203.1"/>
    <property type="molecule type" value="Genomic_DNA"/>
</dbReference>
<dbReference type="AlphaFoldDB" id="A0A9Q0QW65"/>
<keyword evidence="2" id="KW-1185">Reference proteome</keyword>
<proteinExistence type="predicted"/>
<evidence type="ECO:0000313" key="1">
    <source>
        <dbReference type="EMBL" id="KAJ4974203.1"/>
    </source>
</evidence>
<reference evidence="1" key="1">
    <citation type="journal article" date="2023" name="Plant J.">
        <title>The genome of the king protea, Protea cynaroides.</title>
        <authorList>
            <person name="Chang J."/>
            <person name="Duong T.A."/>
            <person name="Schoeman C."/>
            <person name="Ma X."/>
            <person name="Roodt D."/>
            <person name="Barker N."/>
            <person name="Li Z."/>
            <person name="Van de Peer Y."/>
            <person name="Mizrachi E."/>
        </authorList>
    </citation>
    <scope>NUCLEOTIDE SEQUENCE</scope>
    <source>
        <tissue evidence="1">Young leaves</tissue>
    </source>
</reference>
<comment type="caution">
    <text evidence="1">The sequence shown here is derived from an EMBL/GenBank/DDBJ whole genome shotgun (WGS) entry which is preliminary data.</text>
</comment>
<organism evidence="1 2">
    <name type="scientific">Protea cynaroides</name>
    <dbReference type="NCBI Taxonomy" id="273540"/>
    <lineage>
        <taxon>Eukaryota</taxon>
        <taxon>Viridiplantae</taxon>
        <taxon>Streptophyta</taxon>
        <taxon>Embryophyta</taxon>
        <taxon>Tracheophyta</taxon>
        <taxon>Spermatophyta</taxon>
        <taxon>Magnoliopsida</taxon>
        <taxon>Proteales</taxon>
        <taxon>Proteaceae</taxon>
        <taxon>Protea</taxon>
    </lineage>
</organism>